<keyword evidence="2" id="KW-0229">DNA integration</keyword>
<evidence type="ECO:0000313" key="6">
    <source>
        <dbReference type="EMBL" id="NMG24767.1"/>
    </source>
</evidence>
<feature type="region of interest" description="Disordered" evidence="4">
    <location>
        <begin position="145"/>
        <end position="164"/>
    </location>
</feature>
<dbReference type="SUPFAM" id="SSF56349">
    <property type="entry name" value="DNA breaking-rejoining enzymes"/>
    <property type="match status" value="1"/>
</dbReference>
<organism evidence="6 7">
    <name type="scientific">Aromatoleum anaerobium</name>
    <dbReference type="NCBI Taxonomy" id="182180"/>
    <lineage>
        <taxon>Bacteria</taxon>
        <taxon>Pseudomonadati</taxon>
        <taxon>Pseudomonadota</taxon>
        <taxon>Betaproteobacteria</taxon>
        <taxon>Rhodocyclales</taxon>
        <taxon>Rhodocyclaceae</taxon>
        <taxon>Aromatoleum</taxon>
    </lineage>
</organism>
<gene>
    <name evidence="6" type="ORF">GO606_08525</name>
</gene>
<accession>A0ABX1PN44</accession>
<dbReference type="InterPro" id="IPR002104">
    <property type="entry name" value="Integrase_catalytic"/>
</dbReference>
<keyword evidence="7" id="KW-1185">Reference proteome</keyword>
<evidence type="ECO:0000259" key="5">
    <source>
        <dbReference type="PROSITE" id="PS51898"/>
    </source>
</evidence>
<dbReference type="PROSITE" id="PS51898">
    <property type="entry name" value="TYR_RECOMBINASE"/>
    <property type="match status" value="1"/>
</dbReference>
<comment type="caution">
    <text evidence="6">The sequence shown here is derived from an EMBL/GenBank/DDBJ whole genome shotgun (WGS) entry which is preliminary data.</text>
</comment>
<protein>
    <submittedName>
        <fullName evidence="6">Tyrosine-type recombinase/integrase</fullName>
    </submittedName>
</protein>
<comment type="similarity">
    <text evidence="1">Belongs to the 'phage' integrase family.</text>
</comment>
<name>A0ABX1PN44_9RHOO</name>
<dbReference type="Gene3D" id="3.30.160.390">
    <property type="entry name" value="Integrase, DNA-binding domain"/>
    <property type="match status" value="1"/>
</dbReference>
<evidence type="ECO:0000256" key="1">
    <source>
        <dbReference type="ARBA" id="ARBA00008857"/>
    </source>
</evidence>
<evidence type="ECO:0000256" key="2">
    <source>
        <dbReference type="ARBA" id="ARBA00022908"/>
    </source>
</evidence>
<sequence>MARIKLTAGCIRDFTCPSGKAQSFLWDTGAPGLAVRATPGSTNRDDSKGKAYIFQGKLNGKDIRATIGDVRSWNLDDARAEARRLQTLIDQGTDPRQEKAERIAATEAKREDARRTAAPALEAWNAYLEARTPRWSARNLLDHQRLSAEGGEPKTRGRKSIKDTKKQPGILRPLLVLPLAQLSAERVRAWLADEAAKRPTQARIAFGNLRTFLNWCADRPEYAKEVQPDACAARVAREQLPKKAAKDDCLQREMLRPWFEQMRAISNPVHSAYLQALLLTGARREELAGLRWDDVDFQWRSMTIRDKVEGERVIPLTPYVAGLLRDLKARNDTPPPEYRILHGKRIANDLDAWEASPWVFSSKTSASGRLQEPRIPHNKALAAAGLPELTLHGLRRSFGTLAEWVECPAGISAQIMGHKPSAIAEKHYRRRPLDLLRQWHTKIEGWILEQAGIEQPTEQEAAPALRVVA</sequence>
<reference evidence="6" key="1">
    <citation type="submission" date="2019-12" db="EMBL/GenBank/DDBJ databases">
        <title>Comparative genomics gives insights into the taxonomy of the Azoarcus-Aromatoleum group and reveals separate origins of nif in the plant-associated Azoarcus and non-plant-associated Aromatoleum sub-groups.</title>
        <authorList>
            <person name="Lafos M."/>
            <person name="Maluk M."/>
            <person name="Batista M."/>
            <person name="Junghare M."/>
            <person name="Carmona M."/>
            <person name="Faoro H."/>
            <person name="Cruz L.M."/>
            <person name="Battistoni F."/>
            <person name="De Souza E."/>
            <person name="Pedrosa F."/>
            <person name="Chen W.-M."/>
            <person name="Poole P.S."/>
            <person name="Dixon R.A."/>
            <person name="James E.K."/>
        </authorList>
    </citation>
    <scope>NUCLEOTIDE SEQUENCE</scope>
    <source>
        <strain evidence="6">LuFRes1</strain>
    </source>
</reference>
<feature type="domain" description="Tyr recombinase" evidence="5">
    <location>
        <begin position="245"/>
        <end position="441"/>
    </location>
</feature>
<evidence type="ECO:0000256" key="3">
    <source>
        <dbReference type="ARBA" id="ARBA00023172"/>
    </source>
</evidence>
<dbReference type="RefSeq" id="WP_169118146.1">
    <property type="nucleotide sequence ID" value="NZ_WTVG02000040.1"/>
</dbReference>
<dbReference type="InterPro" id="IPR038488">
    <property type="entry name" value="Integrase_DNA-bd_sf"/>
</dbReference>
<dbReference type="InterPro" id="IPR050808">
    <property type="entry name" value="Phage_Integrase"/>
</dbReference>
<proteinExistence type="inferred from homology"/>
<evidence type="ECO:0000313" key="7">
    <source>
        <dbReference type="Proteomes" id="UP000615989"/>
    </source>
</evidence>
<dbReference type="PANTHER" id="PTHR30629:SF6">
    <property type="entry name" value="PROPHAGE INTEGRASE INTA-RELATED"/>
    <property type="match status" value="1"/>
</dbReference>
<dbReference type="Pfam" id="PF13356">
    <property type="entry name" value="Arm-DNA-bind_3"/>
    <property type="match status" value="1"/>
</dbReference>
<evidence type="ECO:0000256" key="4">
    <source>
        <dbReference type="SAM" id="MobiDB-lite"/>
    </source>
</evidence>
<keyword evidence="3" id="KW-0233">DNA recombination</keyword>
<dbReference type="PANTHER" id="PTHR30629">
    <property type="entry name" value="PROPHAGE INTEGRASE"/>
    <property type="match status" value="1"/>
</dbReference>
<dbReference type="InterPro" id="IPR013762">
    <property type="entry name" value="Integrase-like_cat_sf"/>
</dbReference>
<dbReference type="InterPro" id="IPR025166">
    <property type="entry name" value="Integrase_DNA_bind_dom"/>
</dbReference>
<dbReference type="Proteomes" id="UP000615989">
    <property type="component" value="Unassembled WGS sequence"/>
</dbReference>
<dbReference type="InterPro" id="IPR011010">
    <property type="entry name" value="DNA_brk_join_enz"/>
</dbReference>
<dbReference type="Pfam" id="PF00589">
    <property type="entry name" value="Phage_integrase"/>
    <property type="match status" value="1"/>
</dbReference>
<dbReference type="EMBL" id="WTVG01000018">
    <property type="protein sequence ID" value="NMG24767.1"/>
    <property type="molecule type" value="Genomic_DNA"/>
</dbReference>
<dbReference type="Gene3D" id="1.10.443.10">
    <property type="entry name" value="Intergrase catalytic core"/>
    <property type="match status" value="1"/>
</dbReference>